<comment type="caution">
    <text evidence="3">The sequence shown here is derived from an EMBL/GenBank/DDBJ whole genome shotgun (WGS) entry which is preliminary data.</text>
</comment>
<dbReference type="InterPro" id="IPR007055">
    <property type="entry name" value="BON_dom"/>
</dbReference>
<accession>A0ABW5U6C0</accession>
<dbReference type="Gene3D" id="3.30.1340.30">
    <property type="match status" value="1"/>
</dbReference>
<feature type="region of interest" description="Disordered" evidence="1">
    <location>
        <begin position="1"/>
        <end position="37"/>
    </location>
</feature>
<dbReference type="InterPro" id="IPR051686">
    <property type="entry name" value="Lipoprotein_DolP"/>
</dbReference>
<dbReference type="NCBIfam" id="NF033157">
    <property type="entry name" value="SWFGD_domain"/>
    <property type="match status" value="1"/>
</dbReference>
<dbReference type="PANTHER" id="PTHR34606">
    <property type="entry name" value="BON DOMAIN-CONTAINING PROTEIN"/>
    <property type="match status" value="1"/>
</dbReference>
<feature type="compositionally biased region" description="Basic and acidic residues" evidence="1">
    <location>
        <begin position="129"/>
        <end position="140"/>
    </location>
</feature>
<organism evidence="3 4">
    <name type="scientific">Sulfitobacter aestuarii</name>
    <dbReference type="NCBI Taxonomy" id="2161676"/>
    <lineage>
        <taxon>Bacteria</taxon>
        <taxon>Pseudomonadati</taxon>
        <taxon>Pseudomonadota</taxon>
        <taxon>Alphaproteobacteria</taxon>
        <taxon>Rhodobacterales</taxon>
        <taxon>Roseobacteraceae</taxon>
        <taxon>Sulfitobacter</taxon>
    </lineage>
</organism>
<feature type="compositionally biased region" description="Basic and acidic residues" evidence="1">
    <location>
        <begin position="60"/>
        <end position="89"/>
    </location>
</feature>
<reference evidence="4" key="1">
    <citation type="journal article" date="2019" name="Int. J. Syst. Evol. Microbiol.">
        <title>The Global Catalogue of Microorganisms (GCM) 10K type strain sequencing project: providing services to taxonomists for standard genome sequencing and annotation.</title>
        <authorList>
            <consortium name="The Broad Institute Genomics Platform"/>
            <consortium name="The Broad Institute Genome Sequencing Center for Infectious Disease"/>
            <person name="Wu L."/>
            <person name="Ma J."/>
        </authorList>
    </citation>
    <scope>NUCLEOTIDE SEQUENCE [LARGE SCALE GENOMIC DNA]</scope>
    <source>
        <strain evidence="4">TISTR 2562</strain>
    </source>
</reference>
<dbReference type="PROSITE" id="PS50914">
    <property type="entry name" value="BON"/>
    <property type="match status" value="1"/>
</dbReference>
<dbReference type="SMART" id="SM00749">
    <property type="entry name" value="BON"/>
    <property type="match status" value="1"/>
</dbReference>
<dbReference type="EMBL" id="JBHUMP010000012">
    <property type="protein sequence ID" value="MFD2740586.1"/>
    <property type="molecule type" value="Genomic_DNA"/>
</dbReference>
<evidence type="ECO:0000313" key="4">
    <source>
        <dbReference type="Proteomes" id="UP001597474"/>
    </source>
</evidence>
<feature type="domain" description="BON" evidence="2">
    <location>
        <begin position="149"/>
        <end position="217"/>
    </location>
</feature>
<proteinExistence type="predicted"/>
<dbReference type="RefSeq" id="WP_386375126.1">
    <property type="nucleotide sequence ID" value="NZ_JBHUMP010000012.1"/>
</dbReference>
<evidence type="ECO:0000313" key="3">
    <source>
        <dbReference type="EMBL" id="MFD2740586.1"/>
    </source>
</evidence>
<dbReference type="Proteomes" id="UP001597474">
    <property type="component" value="Unassembled WGS sequence"/>
</dbReference>
<gene>
    <name evidence="3" type="ORF">ACFSUD_13445</name>
</gene>
<dbReference type="PANTHER" id="PTHR34606:SF15">
    <property type="entry name" value="BON DOMAIN-CONTAINING PROTEIN"/>
    <property type="match status" value="1"/>
</dbReference>
<evidence type="ECO:0000256" key="1">
    <source>
        <dbReference type="SAM" id="MobiDB-lite"/>
    </source>
</evidence>
<feature type="region of interest" description="Disordered" evidence="1">
    <location>
        <begin position="125"/>
        <end position="151"/>
    </location>
</feature>
<sequence length="227" mass="25844">MKSPDRRDRYHPELDRDGERSYQEERAYREGRGYADHREHGEMLAPWGAAAGGMVPSADRPFDEREPYQDRWHDPAGRGEPAYRDRSGYREQPNYLAGPRGPAGSGRDHERRFFDRASDEVQSWFGDEAAERRREQDHRGKGPKGYRRSDDRILEEVNEALTHDHLVDASDVEVTCAECEVTLTGTVESRHAKRRAEDCADSVSGVRHVQNNLRVSDPAATSGRAVL</sequence>
<evidence type="ECO:0000259" key="2">
    <source>
        <dbReference type="PROSITE" id="PS50914"/>
    </source>
</evidence>
<feature type="region of interest" description="Disordered" evidence="1">
    <location>
        <begin position="49"/>
        <end position="109"/>
    </location>
</feature>
<dbReference type="InterPro" id="IPR047800">
    <property type="entry name" value="SWFGD_dom"/>
</dbReference>
<name>A0ABW5U6C0_9RHOB</name>
<keyword evidence="4" id="KW-1185">Reference proteome</keyword>
<dbReference type="InterPro" id="IPR014004">
    <property type="entry name" value="Transpt-assoc_nodulatn_dom_bac"/>
</dbReference>
<dbReference type="Pfam" id="PF04972">
    <property type="entry name" value="BON"/>
    <property type="match status" value="1"/>
</dbReference>
<protein>
    <submittedName>
        <fullName evidence="3">BON domain-containing protein</fullName>
    </submittedName>
</protein>